<keyword evidence="2" id="KW-1185">Reference proteome</keyword>
<name>A0A9P9YJC4_9MUSC</name>
<feature type="non-terminal residue" evidence="1">
    <location>
        <position position="1"/>
    </location>
</feature>
<reference evidence="1" key="1">
    <citation type="journal article" date="2023" name="Genome Biol. Evol.">
        <title>Long-read-based Genome Assembly of Drosophila gunungcola Reveals Fewer Chemosensory Genes in Flower-breeding Species.</title>
        <authorList>
            <person name="Negi A."/>
            <person name="Liao B.Y."/>
            <person name="Yeh S.D."/>
        </authorList>
    </citation>
    <scope>NUCLEOTIDE SEQUENCE</scope>
    <source>
        <strain evidence="1">Sukarami</strain>
    </source>
</reference>
<evidence type="ECO:0000313" key="2">
    <source>
        <dbReference type="Proteomes" id="UP001059596"/>
    </source>
</evidence>
<dbReference type="AlphaFoldDB" id="A0A9P9YJC4"/>
<accession>A0A9P9YJC4</accession>
<comment type="caution">
    <text evidence="1">The sequence shown here is derived from an EMBL/GenBank/DDBJ whole genome shotgun (WGS) entry which is preliminary data.</text>
</comment>
<organism evidence="1 2">
    <name type="scientific">Drosophila gunungcola</name>
    <name type="common">fruit fly</name>
    <dbReference type="NCBI Taxonomy" id="103775"/>
    <lineage>
        <taxon>Eukaryota</taxon>
        <taxon>Metazoa</taxon>
        <taxon>Ecdysozoa</taxon>
        <taxon>Arthropoda</taxon>
        <taxon>Hexapoda</taxon>
        <taxon>Insecta</taxon>
        <taxon>Pterygota</taxon>
        <taxon>Neoptera</taxon>
        <taxon>Endopterygota</taxon>
        <taxon>Diptera</taxon>
        <taxon>Brachycera</taxon>
        <taxon>Muscomorpha</taxon>
        <taxon>Ephydroidea</taxon>
        <taxon>Drosophilidae</taxon>
        <taxon>Drosophila</taxon>
        <taxon>Sophophora</taxon>
    </lineage>
</organism>
<evidence type="ECO:0000313" key="1">
    <source>
        <dbReference type="EMBL" id="KAI8037694.1"/>
    </source>
</evidence>
<dbReference type="Proteomes" id="UP001059596">
    <property type="component" value="Unassembled WGS sequence"/>
</dbReference>
<sequence length="103" mass="11476">VYFTCVCRATTWATTLTAKTRTRQLQRVSISCHNAAAVCQSVRLTQDLTPRFASVRLSMGPRPQSQLYFQTQTQTQVQSATTGSMGQGLFVTLERPETRTMNA</sequence>
<gene>
    <name evidence="1" type="ORF">M5D96_009194</name>
</gene>
<dbReference type="EMBL" id="JAMKOV010000010">
    <property type="protein sequence ID" value="KAI8037694.1"/>
    <property type="molecule type" value="Genomic_DNA"/>
</dbReference>
<protein>
    <submittedName>
        <fullName evidence="1">Uncharacterized protein</fullName>
    </submittedName>
</protein>
<proteinExistence type="predicted"/>